<keyword evidence="2 9" id="KW-0813">Transport</keyword>
<gene>
    <name evidence="9" type="primary">secD</name>
    <name evidence="14" type="ORF">A3B54_03850</name>
</gene>
<comment type="caution">
    <text evidence="14">The sequence shown here is derived from an EMBL/GenBank/DDBJ whole genome shotgun (WGS) entry which is preliminary data.</text>
</comment>
<evidence type="ECO:0000259" key="13">
    <source>
        <dbReference type="Pfam" id="PF22599"/>
    </source>
</evidence>
<dbReference type="FunFam" id="1.20.1640.10:FF:000004">
    <property type="entry name" value="Protein translocase subunit SecD"/>
    <property type="match status" value="1"/>
</dbReference>
<evidence type="ECO:0000256" key="6">
    <source>
        <dbReference type="ARBA" id="ARBA00022989"/>
    </source>
</evidence>
<keyword evidence="6 9" id="KW-1133">Transmembrane helix</keyword>
<comment type="subcellular location">
    <subcellularLocation>
        <location evidence="1 9">Cell membrane</location>
        <topology evidence="1 9">Multi-pass membrane protein</topology>
    </subcellularLocation>
</comment>
<evidence type="ECO:0000256" key="7">
    <source>
        <dbReference type="ARBA" id="ARBA00023010"/>
    </source>
</evidence>
<dbReference type="GO" id="GO:0043952">
    <property type="term" value="P:protein transport by the Sec complex"/>
    <property type="evidence" value="ECO:0007669"/>
    <property type="project" value="UniProtKB-UniRule"/>
</dbReference>
<feature type="region of interest" description="Disordered" evidence="10">
    <location>
        <begin position="141"/>
        <end position="168"/>
    </location>
</feature>
<dbReference type="SUPFAM" id="SSF82866">
    <property type="entry name" value="Multidrug efflux transporter AcrB transmembrane domain"/>
    <property type="match status" value="1"/>
</dbReference>
<dbReference type="InterPro" id="IPR001036">
    <property type="entry name" value="Acrflvin-R"/>
</dbReference>
<sequence>MTLLTLIIDLPRLKVKGKTFSHPTINTKIIKRDLEPRLGLDLSGGVQVVMSLDMSKLEQNDKDSAAESAKNIIENRINSLGVSEPVIQTAKTKDQYRLVIELAGISDIDQAISTIKKTAHLEFKTIKKDLSGEATFAARSEDFESSPLTGKDLKRATASPSRDPQNPGYVVNLEFNSDGAKKFEEITKNNLEKPVAIFLDNELISAPTVQAVIADGNAQITGQFTSSQAKQLAIALNAGALPVPLKIESQTRIGPTIGTDSIQKSLLATAVGLASVAIFMIFYYRILGMFAVLALVIYSLIVFAIFKLIPVTLTLAGIAGFVLSIGMAVDANILIFERIKEEVRWGKPKLESLFAGFDRAWSSIRDSNISSLITCAILFNFGTGQIRGFALTLAIGILLSMFSAITVTRTFLRIFWVKRT</sequence>
<dbReference type="Pfam" id="PF22599">
    <property type="entry name" value="SecDF_P1_head"/>
    <property type="match status" value="1"/>
</dbReference>
<keyword evidence="7 9" id="KW-0811">Translocation</keyword>
<keyword evidence="8 9" id="KW-0472">Membrane</keyword>
<evidence type="ECO:0000256" key="4">
    <source>
        <dbReference type="ARBA" id="ARBA00022692"/>
    </source>
</evidence>
<comment type="similarity">
    <text evidence="9">Belongs to the SecD/SecF family. SecD subfamily.</text>
</comment>
<comment type="subunit">
    <text evidence="9">Forms a complex with SecF. Part of the essential Sec protein translocation apparatus which comprises SecA, SecYEG and auxiliary proteins SecDF. Other proteins may also be involved.</text>
</comment>
<evidence type="ECO:0000256" key="1">
    <source>
        <dbReference type="ARBA" id="ARBA00004651"/>
    </source>
</evidence>
<feature type="transmembrane region" description="Helical" evidence="9">
    <location>
        <begin position="290"/>
        <end position="309"/>
    </location>
</feature>
<evidence type="ECO:0000256" key="5">
    <source>
        <dbReference type="ARBA" id="ARBA00022927"/>
    </source>
</evidence>
<dbReference type="HAMAP" id="MF_01463_B">
    <property type="entry name" value="SecD_B"/>
    <property type="match status" value="1"/>
</dbReference>
<dbReference type="InterPro" id="IPR005791">
    <property type="entry name" value="SecD"/>
</dbReference>
<evidence type="ECO:0000256" key="3">
    <source>
        <dbReference type="ARBA" id="ARBA00022475"/>
    </source>
</evidence>
<dbReference type="PANTHER" id="PTHR30081:SF1">
    <property type="entry name" value="PROTEIN TRANSLOCASE SUBUNIT SECD"/>
    <property type="match status" value="1"/>
</dbReference>
<dbReference type="Gene3D" id="3.30.1360.200">
    <property type="match status" value="1"/>
</dbReference>
<evidence type="ECO:0000313" key="14">
    <source>
        <dbReference type="EMBL" id="OGD98806.1"/>
    </source>
</evidence>
<dbReference type="NCBIfam" id="TIGR00916">
    <property type="entry name" value="2A0604s01"/>
    <property type="match status" value="1"/>
</dbReference>
<feature type="domain" description="Protein translocase subunit SecDF P1" evidence="12">
    <location>
        <begin position="67"/>
        <end position="126"/>
    </location>
</feature>
<evidence type="ECO:0000256" key="10">
    <source>
        <dbReference type="SAM" id="MobiDB-lite"/>
    </source>
</evidence>
<dbReference type="Proteomes" id="UP000177039">
    <property type="component" value="Unassembled WGS sequence"/>
</dbReference>
<feature type="transmembrane region" description="Helical" evidence="9">
    <location>
        <begin position="265"/>
        <end position="283"/>
    </location>
</feature>
<dbReference type="GO" id="GO:0015450">
    <property type="term" value="F:protein-transporting ATPase activity"/>
    <property type="evidence" value="ECO:0007669"/>
    <property type="project" value="InterPro"/>
</dbReference>
<organism evidence="14 15">
    <name type="scientific">Candidatus Curtissbacteria bacterium RIFCSPLOWO2_01_FULL_42_50</name>
    <dbReference type="NCBI Taxonomy" id="1797730"/>
    <lineage>
        <taxon>Bacteria</taxon>
        <taxon>Candidatus Curtissiibacteriota</taxon>
    </lineage>
</organism>
<dbReference type="Gene3D" id="3.30.70.3400">
    <property type="match status" value="1"/>
</dbReference>
<dbReference type="AlphaFoldDB" id="A0A1F5H3S1"/>
<protein>
    <recommendedName>
        <fullName evidence="9">Protein translocase subunit SecD</fullName>
    </recommendedName>
</protein>
<evidence type="ECO:0000256" key="2">
    <source>
        <dbReference type="ARBA" id="ARBA00022448"/>
    </source>
</evidence>
<dbReference type="InterPro" id="IPR054384">
    <property type="entry name" value="SecDF_P1_head"/>
</dbReference>
<dbReference type="InterPro" id="IPR048631">
    <property type="entry name" value="SecD_1st"/>
</dbReference>
<accession>A0A1F5H3S1</accession>
<dbReference type="InterPro" id="IPR048634">
    <property type="entry name" value="SecD_SecF_C"/>
</dbReference>
<comment type="caution">
    <text evidence="9">Lacks conserved residue(s) required for the propagation of feature annotation.</text>
</comment>
<keyword evidence="4 9" id="KW-0812">Transmembrane</keyword>
<evidence type="ECO:0000259" key="12">
    <source>
        <dbReference type="Pfam" id="PF21760"/>
    </source>
</evidence>
<feature type="transmembrane region" description="Helical" evidence="9">
    <location>
        <begin position="315"/>
        <end position="336"/>
    </location>
</feature>
<keyword evidence="5 9" id="KW-0653">Protein transport</keyword>
<dbReference type="GO" id="GO:0065002">
    <property type="term" value="P:intracellular protein transmembrane transport"/>
    <property type="evidence" value="ECO:0007669"/>
    <property type="project" value="UniProtKB-UniRule"/>
</dbReference>
<dbReference type="InterPro" id="IPR055344">
    <property type="entry name" value="SecD_SecF_C_bact"/>
</dbReference>
<dbReference type="EMBL" id="MFBT01000031">
    <property type="protein sequence ID" value="OGD98806.1"/>
    <property type="molecule type" value="Genomic_DNA"/>
</dbReference>
<feature type="transmembrane region" description="Helical" evidence="9">
    <location>
        <begin position="389"/>
        <end position="412"/>
    </location>
</feature>
<dbReference type="GO" id="GO:0006605">
    <property type="term" value="P:protein targeting"/>
    <property type="evidence" value="ECO:0007669"/>
    <property type="project" value="UniProtKB-UniRule"/>
</dbReference>
<dbReference type="InterPro" id="IPR022813">
    <property type="entry name" value="SecD/SecF_arch_bac"/>
</dbReference>
<feature type="domain" description="SecDF P1 head subdomain" evidence="13">
    <location>
        <begin position="146"/>
        <end position="243"/>
    </location>
</feature>
<proteinExistence type="inferred from homology"/>
<dbReference type="NCBIfam" id="TIGR01129">
    <property type="entry name" value="secD"/>
    <property type="match status" value="1"/>
</dbReference>
<name>A0A1F5H3S1_9BACT</name>
<dbReference type="Pfam" id="PF02355">
    <property type="entry name" value="SecD_SecF_C"/>
    <property type="match status" value="1"/>
</dbReference>
<evidence type="ECO:0000259" key="11">
    <source>
        <dbReference type="Pfam" id="PF02355"/>
    </source>
</evidence>
<dbReference type="PRINTS" id="PR00702">
    <property type="entry name" value="ACRIFLAVINRP"/>
</dbReference>
<dbReference type="GO" id="GO:0005886">
    <property type="term" value="C:plasma membrane"/>
    <property type="evidence" value="ECO:0007669"/>
    <property type="project" value="UniProtKB-SubCell"/>
</dbReference>
<evidence type="ECO:0000256" key="8">
    <source>
        <dbReference type="ARBA" id="ARBA00023136"/>
    </source>
</evidence>
<reference evidence="14 15" key="1">
    <citation type="journal article" date="2016" name="Nat. Commun.">
        <title>Thousands of microbial genomes shed light on interconnected biogeochemical processes in an aquifer system.</title>
        <authorList>
            <person name="Anantharaman K."/>
            <person name="Brown C.T."/>
            <person name="Hug L.A."/>
            <person name="Sharon I."/>
            <person name="Castelle C.J."/>
            <person name="Probst A.J."/>
            <person name="Thomas B.C."/>
            <person name="Singh A."/>
            <person name="Wilkins M.J."/>
            <person name="Karaoz U."/>
            <person name="Brodie E.L."/>
            <person name="Williams K.H."/>
            <person name="Hubbard S.S."/>
            <person name="Banfield J.F."/>
        </authorList>
    </citation>
    <scope>NUCLEOTIDE SEQUENCE [LARGE SCALE GENOMIC DNA]</scope>
</reference>
<feature type="transmembrane region" description="Helical" evidence="9">
    <location>
        <begin position="367"/>
        <end position="383"/>
    </location>
</feature>
<evidence type="ECO:0000256" key="9">
    <source>
        <dbReference type="HAMAP-Rule" id="MF_01463"/>
    </source>
</evidence>
<feature type="domain" description="Protein export membrane protein SecD/SecF C-terminal" evidence="11">
    <location>
        <begin position="246"/>
        <end position="413"/>
    </location>
</feature>
<keyword evidence="3 9" id="KW-1003">Cell membrane</keyword>
<comment type="function">
    <text evidence="9">Part of the Sec protein translocase complex. Interacts with the SecYEG preprotein conducting channel. SecDF uses the proton motive force (PMF) to complete protein translocation after the ATP-dependent function of SecA.</text>
</comment>
<dbReference type="PANTHER" id="PTHR30081">
    <property type="entry name" value="PROTEIN-EXPORT MEMBRANE PROTEIN SEC"/>
    <property type="match status" value="1"/>
</dbReference>
<dbReference type="Pfam" id="PF21760">
    <property type="entry name" value="SecD_1st"/>
    <property type="match status" value="1"/>
</dbReference>
<evidence type="ECO:0000313" key="15">
    <source>
        <dbReference type="Proteomes" id="UP000177039"/>
    </source>
</evidence>